<evidence type="ECO:0000313" key="2">
    <source>
        <dbReference type="Proteomes" id="UP000054911"/>
    </source>
</evidence>
<dbReference type="InterPro" id="IPR009241">
    <property type="entry name" value="HigB-like"/>
</dbReference>
<dbReference type="EMBL" id="FCOE02000009">
    <property type="protein sequence ID" value="SAK65760.1"/>
    <property type="molecule type" value="Genomic_DNA"/>
</dbReference>
<evidence type="ECO:0008006" key="3">
    <source>
        <dbReference type="Google" id="ProtNLM"/>
    </source>
</evidence>
<evidence type="ECO:0000313" key="1">
    <source>
        <dbReference type="EMBL" id="SAK65760.1"/>
    </source>
</evidence>
<keyword evidence="2" id="KW-1185">Reference proteome</keyword>
<accession>A0A158B776</accession>
<dbReference type="Pfam" id="PF05973">
    <property type="entry name" value="Gp49"/>
    <property type="match status" value="1"/>
</dbReference>
<proteinExistence type="predicted"/>
<sequence length="106" mass="11883">MSACLAFLAKVSVHGPASLPDNRSHHVSTDEPKIWQFDVTAKLRLLWFYDAGKLVVVSHCFYKQGGKKNTTPRELVEAAQSVFRQYFADKANGNLQIEDGAEDEDQ</sequence>
<comment type="caution">
    <text evidence="1">The sequence shown here is derived from an EMBL/GenBank/DDBJ whole genome shotgun (WGS) entry which is preliminary data.</text>
</comment>
<dbReference type="AlphaFoldDB" id="A0A158B776"/>
<reference evidence="1" key="1">
    <citation type="submission" date="2016-01" db="EMBL/GenBank/DDBJ databases">
        <authorList>
            <person name="Peeters C."/>
        </authorList>
    </citation>
    <scope>NUCLEOTIDE SEQUENCE [LARGE SCALE GENOMIC DNA]</scope>
    <source>
        <strain evidence="1">LMG 29323</strain>
    </source>
</reference>
<gene>
    <name evidence="1" type="ORF">AWB80_03102</name>
</gene>
<organism evidence="1 2">
    <name type="scientific">Caballeronia pedi</name>
    <dbReference type="NCBI Taxonomy" id="1777141"/>
    <lineage>
        <taxon>Bacteria</taxon>
        <taxon>Pseudomonadati</taxon>
        <taxon>Pseudomonadota</taxon>
        <taxon>Betaproteobacteria</taxon>
        <taxon>Burkholderiales</taxon>
        <taxon>Burkholderiaceae</taxon>
        <taxon>Caballeronia</taxon>
    </lineage>
</organism>
<name>A0A158B776_9BURK</name>
<protein>
    <recommendedName>
        <fullName evidence="3">Type II toxin-antitoxin system RelE/ParE family toxin</fullName>
    </recommendedName>
</protein>
<dbReference type="STRING" id="1777141.AWB80_03102"/>
<dbReference type="Proteomes" id="UP000054911">
    <property type="component" value="Unassembled WGS sequence"/>
</dbReference>